<dbReference type="SMART" id="SM00464">
    <property type="entry name" value="LON"/>
    <property type="match status" value="1"/>
</dbReference>
<dbReference type="SUPFAM" id="SSF88697">
    <property type="entry name" value="PUA domain-like"/>
    <property type="match status" value="1"/>
</dbReference>
<evidence type="ECO:0000256" key="7">
    <source>
        <dbReference type="ARBA" id="ARBA00022833"/>
    </source>
</evidence>
<evidence type="ECO:0000256" key="12">
    <source>
        <dbReference type="ARBA" id="ARBA00046796"/>
    </source>
</evidence>
<dbReference type="Gene3D" id="1.20.58.1480">
    <property type="match status" value="1"/>
</dbReference>
<comment type="caution">
    <text evidence="16">The sequence shown here is derived from an EMBL/GenBank/DDBJ whole genome shotgun (WGS) entry which is preliminary data.</text>
</comment>
<evidence type="ECO:0000256" key="6">
    <source>
        <dbReference type="ARBA" id="ARBA00022786"/>
    </source>
</evidence>
<dbReference type="Gene3D" id="2.170.150.20">
    <property type="entry name" value="Peptide methionine sulfoxide reductase"/>
    <property type="match status" value="1"/>
</dbReference>
<keyword evidence="7" id="KW-0862">Zinc</keyword>
<evidence type="ECO:0000256" key="2">
    <source>
        <dbReference type="ARBA" id="ARBA00004906"/>
    </source>
</evidence>
<evidence type="ECO:0000256" key="5">
    <source>
        <dbReference type="ARBA" id="ARBA00022723"/>
    </source>
</evidence>
<proteinExistence type="inferred from homology"/>
<evidence type="ECO:0000256" key="9">
    <source>
        <dbReference type="ARBA" id="ARBA00023242"/>
    </source>
</evidence>
<comment type="similarity">
    <text evidence="3">Belongs to the CRBN family.</text>
</comment>
<feature type="domain" description="Lon N-terminal" evidence="14">
    <location>
        <begin position="82"/>
        <end position="323"/>
    </location>
</feature>
<gene>
    <name evidence="16" type="ORF">KUF71_023510</name>
</gene>
<reference evidence="16" key="2">
    <citation type="journal article" date="2023" name="BMC Genomics">
        <title>Pest status, molecular evolution, and epigenetic factors derived from the genome assembly of Frankliniella fusca, a thysanopteran phytovirus vector.</title>
        <authorList>
            <person name="Catto M.A."/>
            <person name="Labadie P.E."/>
            <person name="Jacobson A.L."/>
            <person name="Kennedy G.G."/>
            <person name="Srinivasan R."/>
            <person name="Hunt B.G."/>
        </authorList>
    </citation>
    <scope>NUCLEOTIDE SEQUENCE</scope>
    <source>
        <strain evidence="16">PL_HMW_Pooled</strain>
    </source>
</reference>
<evidence type="ECO:0000256" key="3">
    <source>
        <dbReference type="ARBA" id="ARBA00005293"/>
    </source>
</evidence>
<evidence type="ECO:0000256" key="1">
    <source>
        <dbReference type="ARBA" id="ARBA00004123"/>
    </source>
</evidence>
<evidence type="ECO:0000259" key="14">
    <source>
        <dbReference type="PROSITE" id="PS51787"/>
    </source>
</evidence>
<accession>A0AAE1H3G7</accession>
<name>A0AAE1H3G7_9NEOP</name>
<dbReference type="Gene3D" id="2.30.130.40">
    <property type="entry name" value="LON domain-like"/>
    <property type="match status" value="1"/>
</dbReference>
<dbReference type="CDD" id="cd15777">
    <property type="entry name" value="CRBN_C_like"/>
    <property type="match status" value="1"/>
</dbReference>
<keyword evidence="8" id="KW-0832">Ubl conjugation</keyword>
<dbReference type="InterPro" id="IPR003111">
    <property type="entry name" value="Lon_prtase_N"/>
</dbReference>
<dbReference type="AlphaFoldDB" id="A0AAE1H3G7"/>
<feature type="domain" description="CULT" evidence="15">
    <location>
        <begin position="322"/>
        <end position="430"/>
    </location>
</feature>
<keyword evidence="9" id="KW-0539">Nucleus</keyword>
<dbReference type="EMBL" id="JAHWGI010000351">
    <property type="protein sequence ID" value="KAK3914097.1"/>
    <property type="molecule type" value="Genomic_DNA"/>
</dbReference>
<dbReference type="InterPro" id="IPR015947">
    <property type="entry name" value="PUA-like_sf"/>
</dbReference>
<dbReference type="GO" id="GO:0005634">
    <property type="term" value="C:nucleus"/>
    <property type="evidence" value="ECO:0007669"/>
    <property type="project" value="UniProtKB-SubCell"/>
</dbReference>
<feature type="compositionally biased region" description="Acidic residues" evidence="13">
    <location>
        <begin position="11"/>
        <end position="23"/>
    </location>
</feature>
<evidence type="ECO:0000256" key="11">
    <source>
        <dbReference type="ARBA" id="ARBA00046075"/>
    </source>
</evidence>
<keyword evidence="17" id="KW-1185">Reference proteome</keyword>
<dbReference type="InterPro" id="IPR046336">
    <property type="entry name" value="Lon_prtase_N_sf"/>
</dbReference>
<dbReference type="InterPro" id="IPR004910">
    <property type="entry name" value="Yippee/Mis18/Cereblon"/>
</dbReference>
<reference evidence="16" key="1">
    <citation type="submission" date="2021-07" db="EMBL/GenBank/DDBJ databases">
        <authorList>
            <person name="Catto M.A."/>
            <person name="Jacobson A."/>
            <person name="Kennedy G."/>
            <person name="Labadie P."/>
            <person name="Hunt B.G."/>
            <person name="Srinivasan R."/>
        </authorList>
    </citation>
    <scope>NUCLEOTIDE SEQUENCE</scope>
    <source>
        <strain evidence="16">PL_HMW_Pooled</strain>
        <tissue evidence="16">Head</tissue>
    </source>
</reference>
<dbReference type="Pfam" id="PF03226">
    <property type="entry name" value="Yippee-Mis18"/>
    <property type="match status" value="1"/>
</dbReference>
<comment type="subunit">
    <text evidence="12">Likely a component of a DCX (DDB1-CUL4-X-box) protein ligase complex. May interact with pic/DDB1.</text>
</comment>
<dbReference type="FunFam" id="2.170.150.20:FF:000005">
    <property type="entry name" value="Blast:Protein cereblon homolog"/>
    <property type="match status" value="1"/>
</dbReference>
<keyword evidence="6" id="KW-0833">Ubl conjugation pathway</keyword>
<evidence type="ECO:0000256" key="10">
    <source>
        <dbReference type="ARBA" id="ARBA00030079"/>
    </source>
</evidence>
<evidence type="ECO:0000256" key="4">
    <source>
        <dbReference type="ARBA" id="ARBA00014394"/>
    </source>
</evidence>
<dbReference type="PROSITE" id="PS51788">
    <property type="entry name" value="CULT"/>
    <property type="match status" value="1"/>
</dbReference>
<dbReference type="PANTHER" id="PTHR46732">
    <property type="entry name" value="ATP-DEPENDENT PROTEASE LA (LON) DOMAIN PROTEIN"/>
    <property type="match status" value="1"/>
</dbReference>
<dbReference type="PROSITE" id="PS51787">
    <property type="entry name" value="LON_N"/>
    <property type="match status" value="1"/>
</dbReference>
<comment type="subcellular location">
    <subcellularLocation>
        <location evidence="1">Nucleus</location>
    </subcellularLocation>
</comment>
<comment type="pathway">
    <text evidence="2">Protein modification; protein ubiquitination.</text>
</comment>
<evidence type="ECO:0000313" key="16">
    <source>
        <dbReference type="EMBL" id="KAK3914097.1"/>
    </source>
</evidence>
<sequence length="438" mass="49504">MEADDGRSSDDSDWSYDGPDLEEFYVPTGDENPPAPSLSTSDASEQTFDPALPMQHAYLGTDLTVLHGRTLLDDDDGSSYWLPLLPQINVVLVPGQTLPLSVSSIDYQPTVQMIQRALDGNKIFATVCMLKNENMTEFYHADVGTTAEIYEVQRGGDNVSMRIKAIGRQRFKLLETKADPDGLFPVARVRILPEITLPYPMSGNAFQCLNKYRTKVNDDVKETKKRQRLLSSDSVTSAWPSWVYEQYDPQVLVKRMKRPYLIIAVWCLFCFIAACQIPSDPVELSFWVARSLPVNDATRLIPLRMNCAIQRLRWELTTLDKPSILCCNHCSQTIASQQDVFSMSAEGLQGTYVNSHGFVHDTITIRKATGVLLQNRPPSTEFSWFPGYGWTIAACSRCHRHVGWKFTATNPTTIPDKFWGLCRRSLNSRQVKELFPKE</sequence>
<organism evidence="16 17">
    <name type="scientific">Frankliniella fusca</name>
    <dbReference type="NCBI Taxonomy" id="407009"/>
    <lineage>
        <taxon>Eukaryota</taxon>
        <taxon>Metazoa</taxon>
        <taxon>Ecdysozoa</taxon>
        <taxon>Arthropoda</taxon>
        <taxon>Hexapoda</taxon>
        <taxon>Insecta</taxon>
        <taxon>Pterygota</taxon>
        <taxon>Neoptera</taxon>
        <taxon>Paraneoptera</taxon>
        <taxon>Thysanoptera</taxon>
        <taxon>Terebrantia</taxon>
        <taxon>Thripoidea</taxon>
        <taxon>Thripidae</taxon>
        <taxon>Frankliniella</taxon>
    </lineage>
</organism>
<evidence type="ECO:0000256" key="13">
    <source>
        <dbReference type="SAM" id="MobiDB-lite"/>
    </source>
</evidence>
<feature type="region of interest" description="Disordered" evidence="13">
    <location>
        <begin position="1"/>
        <end position="45"/>
    </location>
</feature>
<dbReference type="Pfam" id="PF02190">
    <property type="entry name" value="LON_substr_bdg"/>
    <property type="match status" value="1"/>
</dbReference>
<keyword evidence="5" id="KW-0479">Metal-binding</keyword>
<dbReference type="InterPro" id="IPR034750">
    <property type="entry name" value="CULT"/>
</dbReference>
<dbReference type="Proteomes" id="UP001219518">
    <property type="component" value="Unassembled WGS sequence"/>
</dbReference>
<evidence type="ECO:0000256" key="8">
    <source>
        <dbReference type="ARBA" id="ARBA00022843"/>
    </source>
</evidence>
<evidence type="ECO:0000313" key="17">
    <source>
        <dbReference type="Proteomes" id="UP001219518"/>
    </source>
</evidence>
<protein>
    <recommendedName>
        <fullName evidence="4">Protein cereblon</fullName>
    </recommendedName>
    <alternativeName>
        <fullName evidence="10">Protein ohgata</fullName>
    </alternativeName>
</protein>
<dbReference type="GO" id="GO:0046872">
    <property type="term" value="F:metal ion binding"/>
    <property type="evidence" value="ECO:0007669"/>
    <property type="project" value="UniProtKB-KW"/>
</dbReference>
<comment type="function">
    <text evidence="11">Substrate recognition component of a DCX (DDB1-CUL4-X-box) E3 protein ligase complex that mediates the ubiquitination and subsequent proteasomal degradation of target proteins. Has an essential role in mediating growth by negatively regulating insulin signaling. It also has a role in maintaining presynaptic function in the neuromuscular junction synapses of third-instar larvae.</text>
</comment>
<feature type="compositionally biased region" description="Basic and acidic residues" evidence="13">
    <location>
        <begin position="1"/>
        <end position="10"/>
    </location>
</feature>
<dbReference type="PANTHER" id="PTHR46732:SF8">
    <property type="entry name" value="ATP-DEPENDENT PROTEASE LA (LON) DOMAIN PROTEIN"/>
    <property type="match status" value="1"/>
</dbReference>
<evidence type="ECO:0000259" key="15">
    <source>
        <dbReference type="PROSITE" id="PS51788"/>
    </source>
</evidence>